<dbReference type="FunCoup" id="A0A1X2H5L4">
    <property type="interactions" value="301"/>
</dbReference>
<keyword evidence="5 7" id="KW-0472">Membrane</keyword>
<feature type="transmembrane region" description="Helical" evidence="7">
    <location>
        <begin position="271"/>
        <end position="289"/>
    </location>
</feature>
<proteinExistence type="predicted"/>
<dbReference type="InterPro" id="IPR020846">
    <property type="entry name" value="MFS_dom"/>
</dbReference>
<accession>A0A1X2H5L4</accession>
<sequence>MAVEHFDKAPSVHSITARSSNELTEHEKEVQKRLVRKLDARLMLWAFLGYWANGLDRNNMPNAYTNGMKEELNIDSSAYNWAITMFFIGYVVLQIPANMIITKIRPSIMLPAVVFLWGCMVCFMALVKNYQGLYGLRICLGFTEAPFYPGIVFLLGNWYTKEELGTRTAFFVAGSQLSGAFSGLISGAIAETLDGASGLRGWKWLFIIEGLIAVVIGFMGFFLIPDFPHNTRWITDEERELAIRRLERQGKKVVASGLNLNTLRNLLTTPYVYLFVLIFSCMQLGMGILQQFPIILKESGSDASYANYMSVPVWVVAAIVIVAQGYFSDKMQNRHWHIQAGALWVLIWYILLVAVNNGNVPTPLLYVCVYMITPVLGISPIMMTWNNEIHQADQETRALAIAIVNALGNLAPNFANVKAWEVTQAPAFRLGKQVTTGTTAAIMVLSFIVYLLQKHKIALPKGDQRVETSSIEKRDEEA</sequence>
<dbReference type="OMA" id="IVWVWGC"/>
<evidence type="ECO:0000256" key="7">
    <source>
        <dbReference type="SAM" id="Phobius"/>
    </source>
</evidence>
<feature type="transmembrane region" description="Helical" evidence="7">
    <location>
        <begin position="340"/>
        <end position="358"/>
    </location>
</feature>
<dbReference type="GO" id="GO:0016020">
    <property type="term" value="C:membrane"/>
    <property type="evidence" value="ECO:0007669"/>
    <property type="project" value="UniProtKB-SubCell"/>
</dbReference>
<evidence type="ECO:0000256" key="5">
    <source>
        <dbReference type="ARBA" id="ARBA00023136"/>
    </source>
</evidence>
<dbReference type="FunFam" id="1.20.1250.20:FF:000057">
    <property type="entry name" value="MFS general substrate transporter"/>
    <property type="match status" value="1"/>
</dbReference>
<evidence type="ECO:0000313" key="9">
    <source>
        <dbReference type="EMBL" id="ORY93741.1"/>
    </source>
</evidence>
<dbReference type="Pfam" id="PF07690">
    <property type="entry name" value="MFS_1"/>
    <property type="match status" value="1"/>
</dbReference>
<dbReference type="Gene3D" id="1.20.1250.20">
    <property type="entry name" value="MFS general substrate transporter like domains"/>
    <property type="match status" value="2"/>
</dbReference>
<organism evidence="9 10">
    <name type="scientific">Syncephalastrum racemosum</name>
    <name type="common">Filamentous fungus</name>
    <dbReference type="NCBI Taxonomy" id="13706"/>
    <lineage>
        <taxon>Eukaryota</taxon>
        <taxon>Fungi</taxon>
        <taxon>Fungi incertae sedis</taxon>
        <taxon>Mucoromycota</taxon>
        <taxon>Mucoromycotina</taxon>
        <taxon>Mucoromycetes</taxon>
        <taxon>Mucorales</taxon>
        <taxon>Syncephalastraceae</taxon>
        <taxon>Syncephalastrum</taxon>
    </lineage>
</organism>
<dbReference type="InterPro" id="IPR011701">
    <property type="entry name" value="MFS"/>
</dbReference>
<feature type="transmembrane region" description="Helical" evidence="7">
    <location>
        <begin position="434"/>
        <end position="452"/>
    </location>
</feature>
<comment type="caution">
    <text evidence="9">The sequence shown here is derived from an EMBL/GenBank/DDBJ whole genome shotgun (WGS) entry which is preliminary data.</text>
</comment>
<comment type="subcellular location">
    <subcellularLocation>
        <location evidence="1">Membrane</location>
        <topology evidence="1">Multi-pass membrane protein</topology>
    </subcellularLocation>
</comment>
<dbReference type="STRING" id="13706.A0A1X2H5L4"/>
<dbReference type="AlphaFoldDB" id="A0A1X2H5L4"/>
<dbReference type="Proteomes" id="UP000242180">
    <property type="component" value="Unassembled WGS sequence"/>
</dbReference>
<dbReference type="PANTHER" id="PTHR43791">
    <property type="entry name" value="PERMEASE-RELATED"/>
    <property type="match status" value="1"/>
</dbReference>
<evidence type="ECO:0000256" key="2">
    <source>
        <dbReference type="ARBA" id="ARBA00022448"/>
    </source>
</evidence>
<feature type="compositionally biased region" description="Polar residues" evidence="6">
    <location>
        <begin position="13"/>
        <end position="22"/>
    </location>
</feature>
<feature type="transmembrane region" description="Helical" evidence="7">
    <location>
        <begin position="397"/>
        <end position="414"/>
    </location>
</feature>
<evidence type="ECO:0000256" key="3">
    <source>
        <dbReference type="ARBA" id="ARBA00022692"/>
    </source>
</evidence>
<dbReference type="PROSITE" id="PS50850">
    <property type="entry name" value="MFS"/>
    <property type="match status" value="1"/>
</dbReference>
<keyword evidence="2" id="KW-0813">Transport</keyword>
<dbReference type="InParanoid" id="A0A1X2H5L4"/>
<feature type="transmembrane region" description="Helical" evidence="7">
    <location>
        <begin position="78"/>
        <end position="101"/>
    </location>
</feature>
<feature type="transmembrane region" description="Helical" evidence="7">
    <location>
        <begin position="168"/>
        <end position="190"/>
    </location>
</feature>
<gene>
    <name evidence="9" type="ORF">BCR43DRAFT_443470</name>
</gene>
<dbReference type="PANTHER" id="PTHR43791:SF36">
    <property type="entry name" value="TRANSPORTER, PUTATIVE (AFU_ORTHOLOGUE AFUA_6G08340)-RELATED"/>
    <property type="match status" value="1"/>
</dbReference>
<protein>
    <submittedName>
        <fullName evidence="9">Major facilitator superfamily domain-containing protein</fullName>
    </submittedName>
</protein>
<keyword evidence="4 7" id="KW-1133">Transmembrane helix</keyword>
<dbReference type="InterPro" id="IPR036259">
    <property type="entry name" value="MFS_trans_sf"/>
</dbReference>
<feature type="region of interest" description="Disordered" evidence="6">
    <location>
        <begin position="1"/>
        <end position="24"/>
    </location>
</feature>
<name>A0A1X2H5L4_SYNRA</name>
<dbReference type="OrthoDB" id="2985014at2759"/>
<feature type="transmembrane region" description="Helical" evidence="7">
    <location>
        <begin position="202"/>
        <end position="224"/>
    </location>
</feature>
<dbReference type="GO" id="GO:0022857">
    <property type="term" value="F:transmembrane transporter activity"/>
    <property type="evidence" value="ECO:0007669"/>
    <property type="project" value="InterPro"/>
</dbReference>
<evidence type="ECO:0000256" key="6">
    <source>
        <dbReference type="SAM" id="MobiDB-lite"/>
    </source>
</evidence>
<feature type="transmembrane region" description="Helical" evidence="7">
    <location>
        <begin position="108"/>
        <end position="127"/>
    </location>
</feature>
<feature type="compositionally biased region" description="Basic and acidic residues" evidence="6">
    <location>
        <begin position="1"/>
        <end position="10"/>
    </location>
</feature>
<feature type="transmembrane region" description="Helical" evidence="7">
    <location>
        <begin position="133"/>
        <end position="156"/>
    </location>
</feature>
<keyword evidence="3 7" id="KW-0812">Transmembrane</keyword>
<evidence type="ECO:0000313" key="10">
    <source>
        <dbReference type="Proteomes" id="UP000242180"/>
    </source>
</evidence>
<keyword evidence="10" id="KW-1185">Reference proteome</keyword>
<dbReference type="SUPFAM" id="SSF103473">
    <property type="entry name" value="MFS general substrate transporter"/>
    <property type="match status" value="1"/>
</dbReference>
<feature type="domain" description="Major facilitator superfamily (MFS) profile" evidence="8">
    <location>
        <begin position="42"/>
        <end position="458"/>
    </location>
</feature>
<evidence type="ECO:0000256" key="1">
    <source>
        <dbReference type="ARBA" id="ARBA00004141"/>
    </source>
</evidence>
<evidence type="ECO:0000259" key="8">
    <source>
        <dbReference type="PROSITE" id="PS50850"/>
    </source>
</evidence>
<reference evidence="9 10" key="1">
    <citation type="submission" date="2016-07" db="EMBL/GenBank/DDBJ databases">
        <title>Pervasive Adenine N6-methylation of Active Genes in Fungi.</title>
        <authorList>
            <consortium name="DOE Joint Genome Institute"/>
            <person name="Mondo S.J."/>
            <person name="Dannebaum R.O."/>
            <person name="Kuo R.C."/>
            <person name="Labutti K."/>
            <person name="Haridas S."/>
            <person name="Kuo A."/>
            <person name="Salamov A."/>
            <person name="Ahrendt S.R."/>
            <person name="Lipzen A."/>
            <person name="Sullivan W."/>
            <person name="Andreopoulos W.B."/>
            <person name="Clum A."/>
            <person name="Lindquist E."/>
            <person name="Daum C."/>
            <person name="Ramamoorthy G.K."/>
            <person name="Gryganskyi A."/>
            <person name="Culley D."/>
            <person name="Magnuson J.K."/>
            <person name="James T.Y."/>
            <person name="O'Malley M.A."/>
            <person name="Stajich J.E."/>
            <person name="Spatafora J.W."/>
            <person name="Visel A."/>
            <person name="Grigoriev I.V."/>
        </authorList>
    </citation>
    <scope>NUCLEOTIDE SEQUENCE [LARGE SCALE GENOMIC DNA]</scope>
    <source>
        <strain evidence="9 10">NRRL 2496</strain>
    </source>
</reference>
<evidence type="ECO:0000256" key="4">
    <source>
        <dbReference type="ARBA" id="ARBA00022989"/>
    </source>
</evidence>
<dbReference type="EMBL" id="MCGN01000008">
    <property type="protein sequence ID" value="ORY93741.1"/>
    <property type="molecule type" value="Genomic_DNA"/>
</dbReference>
<feature type="transmembrane region" description="Helical" evidence="7">
    <location>
        <begin position="364"/>
        <end position="385"/>
    </location>
</feature>
<feature type="transmembrane region" description="Helical" evidence="7">
    <location>
        <begin position="309"/>
        <end position="328"/>
    </location>
</feature>